<evidence type="ECO:0000313" key="5">
    <source>
        <dbReference type="Proteomes" id="UP001165082"/>
    </source>
</evidence>
<reference evidence="4" key="1">
    <citation type="submission" date="2022-07" db="EMBL/GenBank/DDBJ databases">
        <title>Genome analysis of Parmales, a sister group of diatoms, reveals the evolutionary specialization of diatoms from phago-mixotrophs to photoautotrophs.</title>
        <authorList>
            <person name="Ban H."/>
            <person name="Sato S."/>
            <person name="Yoshikawa S."/>
            <person name="Kazumasa Y."/>
            <person name="Nakamura Y."/>
            <person name="Ichinomiya M."/>
            <person name="Saitoh K."/>
            <person name="Sato N."/>
            <person name="Blanc-Mathieu R."/>
            <person name="Endo H."/>
            <person name="Kuwata A."/>
            <person name="Ogata H."/>
        </authorList>
    </citation>
    <scope>NUCLEOTIDE SEQUENCE</scope>
</reference>
<dbReference type="PANTHER" id="PTHR13049">
    <property type="entry name" value="DUF814-RELATED"/>
    <property type="match status" value="1"/>
</dbReference>
<dbReference type="AlphaFoldDB" id="A0A9W7FHA9"/>
<comment type="similarity">
    <text evidence="1">Belongs to the CCDC25 family.</text>
</comment>
<comment type="caution">
    <text evidence="4">The sequence shown here is derived from an EMBL/GenBank/DDBJ whole genome shotgun (WGS) entry which is preliminary data.</text>
</comment>
<evidence type="ECO:0000259" key="3">
    <source>
        <dbReference type="Pfam" id="PF05670"/>
    </source>
</evidence>
<organism evidence="4 5">
    <name type="scientific">Triparma retinervis</name>
    <dbReference type="NCBI Taxonomy" id="2557542"/>
    <lineage>
        <taxon>Eukaryota</taxon>
        <taxon>Sar</taxon>
        <taxon>Stramenopiles</taxon>
        <taxon>Ochrophyta</taxon>
        <taxon>Bolidophyceae</taxon>
        <taxon>Parmales</taxon>
        <taxon>Triparmaceae</taxon>
        <taxon>Triparma</taxon>
    </lineage>
</organism>
<dbReference type="InterPro" id="IPR008532">
    <property type="entry name" value="NFACT_RNA-bd"/>
</dbReference>
<keyword evidence="5" id="KW-1185">Reference proteome</keyword>
<dbReference type="OrthoDB" id="200398at2759"/>
<dbReference type="EMBL" id="BRXZ01000460">
    <property type="protein sequence ID" value="GMI12115.1"/>
    <property type="molecule type" value="Genomic_DNA"/>
</dbReference>
<feature type="compositionally biased region" description="Basic and acidic residues" evidence="2">
    <location>
        <begin position="164"/>
        <end position="197"/>
    </location>
</feature>
<dbReference type="Pfam" id="PF05670">
    <property type="entry name" value="NFACT-R_1"/>
    <property type="match status" value="1"/>
</dbReference>
<name>A0A9W7FHA9_9STRA</name>
<feature type="compositionally biased region" description="Acidic residues" evidence="2">
    <location>
        <begin position="202"/>
        <end position="228"/>
    </location>
</feature>
<accession>A0A9W7FHA9</accession>
<dbReference type="Proteomes" id="UP001165082">
    <property type="component" value="Unassembled WGS sequence"/>
</dbReference>
<proteinExistence type="inferred from homology"/>
<dbReference type="InterPro" id="IPR039730">
    <property type="entry name" value="Jlp2/Ccd25"/>
</dbReference>
<feature type="domain" description="NFACT RNA-binding" evidence="3">
    <location>
        <begin position="1"/>
        <end position="104"/>
    </location>
</feature>
<feature type="region of interest" description="Disordered" evidence="2">
    <location>
        <begin position="164"/>
        <end position="241"/>
    </location>
</feature>
<dbReference type="PANTHER" id="PTHR13049:SF2">
    <property type="entry name" value="COILED-COIL DOMAIN-CONTAINING PROTEIN 25"/>
    <property type="match status" value="1"/>
</dbReference>
<sequence>MVFTFTSSTGRNLLMGENQRENEVLLHHSLPTDVWFHVSSLPSAHIYVRSCADLSLGPDSNWGIDDDTVAECCKIVKGNSIKGCKMKAVKVVASRWSNLVSPQGSEDGVVAFADEGECRYWDGVEKDNGLCRRVEKSWEREDVGKWEGERRAYLEEERRRVKKERKEGERKKKQEEEEERKRKEEMSYDRVFEKIDLNDGGEGAEDLFGDDGGDWGEGEDGEEGEEGEGGGGRYADECDFF</sequence>
<evidence type="ECO:0000256" key="2">
    <source>
        <dbReference type="SAM" id="MobiDB-lite"/>
    </source>
</evidence>
<protein>
    <recommendedName>
        <fullName evidence="3">NFACT RNA-binding domain-containing protein</fullName>
    </recommendedName>
</protein>
<evidence type="ECO:0000313" key="4">
    <source>
        <dbReference type="EMBL" id="GMI12115.1"/>
    </source>
</evidence>
<gene>
    <name evidence="4" type="ORF">TrRE_jg12086</name>
</gene>
<evidence type="ECO:0000256" key="1">
    <source>
        <dbReference type="ARBA" id="ARBA00008998"/>
    </source>
</evidence>